<reference evidence="1 2" key="1">
    <citation type="submission" date="2024-02" db="EMBL/GenBank/DDBJ databases">
        <authorList>
            <person name="Chen Y."/>
            <person name="Shah S."/>
            <person name="Dougan E. K."/>
            <person name="Thang M."/>
            <person name="Chan C."/>
        </authorList>
    </citation>
    <scope>NUCLEOTIDE SEQUENCE [LARGE SCALE GENOMIC DNA]</scope>
</reference>
<dbReference type="EMBL" id="CAXAMM010044017">
    <property type="protein sequence ID" value="CAK9112706.1"/>
    <property type="molecule type" value="Genomic_DNA"/>
</dbReference>
<gene>
    <name evidence="1" type="ORF">SCF082_LOCUS52250</name>
</gene>
<dbReference type="Proteomes" id="UP001642464">
    <property type="component" value="Unassembled WGS sequence"/>
</dbReference>
<protein>
    <submittedName>
        <fullName evidence="1">Uncharacterized protein</fullName>
    </submittedName>
</protein>
<evidence type="ECO:0000313" key="2">
    <source>
        <dbReference type="Proteomes" id="UP001642464"/>
    </source>
</evidence>
<accession>A0ABP0SJY3</accession>
<sequence length="140" mass="14960">MKDAYTLTQHLKMYKDAGSRERWSGDRTKLLRFRPTGSGGGPKTLVVLVTSIVLWLPARHIAQVDVGQAKGQQMMDAGLVAFETSSGLDLRKSQGFRDGGKTYCVAPITNGQVWTVAAASAQTSDVASTTSRGRTRASGG</sequence>
<proteinExistence type="predicted"/>
<organism evidence="1 2">
    <name type="scientific">Durusdinium trenchii</name>
    <dbReference type="NCBI Taxonomy" id="1381693"/>
    <lineage>
        <taxon>Eukaryota</taxon>
        <taxon>Sar</taxon>
        <taxon>Alveolata</taxon>
        <taxon>Dinophyceae</taxon>
        <taxon>Suessiales</taxon>
        <taxon>Symbiodiniaceae</taxon>
        <taxon>Durusdinium</taxon>
    </lineage>
</organism>
<keyword evidence="2" id="KW-1185">Reference proteome</keyword>
<evidence type="ECO:0000313" key="1">
    <source>
        <dbReference type="EMBL" id="CAK9112706.1"/>
    </source>
</evidence>
<comment type="caution">
    <text evidence="1">The sequence shown here is derived from an EMBL/GenBank/DDBJ whole genome shotgun (WGS) entry which is preliminary data.</text>
</comment>
<name>A0ABP0SJY3_9DINO</name>